<feature type="region of interest" description="Disordered" evidence="1">
    <location>
        <begin position="425"/>
        <end position="554"/>
    </location>
</feature>
<dbReference type="AlphaFoldDB" id="A0A427XEC5"/>
<evidence type="ECO:0000313" key="3">
    <source>
        <dbReference type="EMBL" id="RSH77250.1"/>
    </source>
</evidence>
<proteinExistence type="predicted"/>
<accession>A0A427XEC5</accession>
<protein>
    <submittedName>
        <fullName evidence="3">Uncharacterized protein</fullName>
    </submittedName>
</protein>
<feature type="compositionally biased region" description="Basic and acidic residues" evidence="1">
    <location>
        <begin position="514"/>
        <end position="530"/>
    </location>
</feature>
<feature type="region of interest" description="Disordered" evidence="1">
    <location>
        <begin position="1"/>
        <end position="80"/>
    </location>
</feature>
<evidence type="ECO:0000256" key="2">
    <source>
        <dbReference type="SAM" id="Phobius"/>
    </source>
</evidence>
<dbReference type="EMBL" id="RSCE01000017">
    <property type="protein sequence ID" value="RSH77250.1"/>
    <property type="molecule type" value="Genomic_DNA"/>
</dbReference>
<sequence length="857" mass="93972">MSKQKPRASEPARPSSTSSSGSKRKPTPSRNVSQPTSTKAQNSSVPKFYDGPTVPSSKGTQVQAVATPAASRKPDSKKQTVKRKGTSIFGFIALVPFIISLSLLSTVLCPPPSSKPSVFSTFALGSLGFGQSNPPSTLHQTLCYPANVYHKEVLEPYVLPVLHDASAKIEAHPVFQQQVKPALKAYEDACLRLWNGPVKPVVDRIGRGARKFHLTYVQPRLPYIEAKFTELTAPIILRVKALYNQHAAHHVNAAKKHACTAAKQGKAAYRQVAGHPLTAQAGKHAQTAFKLGKEHSHKAYKFSRPHVINAYNVGSHHAQHTVLPRVLQALEHLWQQIVRLFGVANGHAHELYKIHLAEHVDPYLHKAQDTLQPYRIAFHRNVYRPYIAPIVVSFLPPVQQPPKSFWAHISDKLPSMGNAAENRGQKVFADKPKSDKPKAEKPKAEKPKAEKPKAEKPKAEKPKAEKPKAEKPKAEKPKAEKPKAEKPKVEAKVHQAKPQEAAPEPTPAEIKTTNVKESRTDEPKSAEPKVDSTTVDIPADVGEPQTATHATTSVSASTLASASAATEPEAQHVDAKADVLASLESLKKKVNFQGMAGFGRVQAAAIKQFDYYTGLLPEVEKIGSENMERDIQRMLSGLDRLYTSSKTLTRAQVEESIRMSEDKVAKMYNQVRAGVQHKRKQVDERVEPAIKQAENELQKLLGADYEAIGKRMSIVDGISSKDWSAYKGLKNDVATWVAKYAAVSEKPSGTQLKDSINKAQSLMSEVLVAFDDRFEGFRTHQLKLKKLALERISAREASEAEAASKPKSAEPKRVSILPVPDNAANAGGEAQAPFIGKSQQQVEDALKQQKVAAKDEL</sequence>
<feature type="compositionally biased region" description="Polar residues" evidence="1">
    <location>
        <begin position="54"/>
        <end position="64"/>
    </location>
</feature>
<keyword evidence="2" id="KW-0472">Membrane</keyword>
<feature type="compositionally biased region" description="Low complexity" evidence="1">
    <location>
        <begin position="9"/>
        <end position="21"/>
    </location>
</feature>
<dbReference type="GeneID" id="39588101"/>
<name>A0A427XEC5_9TREE</name>
<dbReference type="PANTHER" id="PTHR24216:SF65">
    <property type="entry name" value="PAXILLIN-LIKE PROTEIN 1"/>
    <property type="match status" value="1"/>
</dbReference>
<organism evidence="3 4">
    <name type="scientific">Apiotrichum porosum</name>
    <dbReference type="NCBI Taxonomy" id="105984"/>
    <lineage>
        <taxon>Eukaryota</taxon>
        <taxon>Fungi</taxon>
        <taxon>Dikarya</taxon>
        <taxon>Basidiomycota</taxon>
        <taxon>Agaricomycotina</taxon>
        <taxon>Tremellomycetes</taxon>
        <taxon>Trichosporonales</taxon>
        <taxon>Trichosporonaceae</taxon>
        <taxon>Apiotrichum</taxon>
    </lineage>
</organism>
<feature type="compositionally biased region" description="Polar residues" evidence="1">
    <location>
        <begin position="31"/>
        <end position="45"/>
    </location>
</feature>
<dbReference type="RefSeq" id="XP_028472397.1">
    <property type="nucleotide sequence ID" value="XM_028619223.1"/>
</dbReference>
<feature type="transmembrane region" description="Helical" evidence="2">
    <location>
        <begin position="88"/>
        <end position="108"/>
    </location>
</feature>
<reference evidence="3 4" key="1">
    <citation type="submission" date="2018-11" db="EMBL/GenBank/DDBJ databases">
        <title>Genome sequence of Apiotrichum porosum DSM 27194.</title>
        <authorList>
            <person name="Aliyu H."/>
            <person name="Gorte O."/>
            <person name="Ochsenreither K."/>
        </authorList>
    </citation>
    <scope>NUCLEOTIDE SEQUENCE [LARGE SCALE GENOMIC DNA]</scope>
    <source>
        <strain evidence="3 4">DSM 27194</strain>
    </source>
</reference>
<keyword evidence="2" id="KW-0812">Transmembrane</keyword>
<comment type="caution">
    <text evidence="3">The sequence shown here is derived from an EMBL/GenBank/DDBJ whole genome shotgun (WGS) entry which is preliminary data.</text>
</comment>
<keyword evidence="4" id="KW-1185">Reference proteome</keyword>
<feature type="compositionally biased region" description="Low complexity" evidence="1">
    <location>
        <begin position="496"/>
        <end position="513"/>
    </location>
</feature>
<feature type="region of interest" description="Disordered" evidence="1">
    <location>
        <begin position="798"/>
        <end position="839"/>
    </location>
</feature>
<dbReference type="PANTHER" id="PTHR24216">
    <property type="entry name" value="PAXILLIN-RELATED"/>
    <property type="match status" value="1"/>
</dbReference>
<feature type="compositionally biased region" description="Basic and acidic residues" evidence="1">
    <location>
        <begin position="798"/>
        <end position="813"/>
    </location>
</feature>
<feature type="compositionally biased region" description="Basic and acidic residues" evidence="1">
    <location>
        <begin position="428"/>
        <end position="493"/>
    </location>
</feature>
<dbReference type="STRING" id="105984.A0A427XEC5"/>
<dbReference type="OrthoDB" id="3260408at2759"/>
<evidence type="ECO:0000313" key="4">
    <source>
        <dbReference type="Proteomes" id="UP000279236"/>
    </source>
</evidence>
<keyword evidence="2" id="KW-1133">Transmembrane helix</keyword>
<evidence type="ECO:0000256" key="1">
    <source>
        <dbReference type="SAM" id="MobiDB-lite"/>
    </source>
</evidence>
<gene>
    <name evidence="3" type="ORF">EHS24_003558</name>
</gene>
<dbReference type="Proteomes" id="UP000279236">
    <property type="component" value="Unassembled WGS sequence"/>
</dbReference>